<keyword evidence="4" id="KW-1185">Reference proteome</keyword>
<feature type="compositionally biased region" description="Polar residues" evidence="2">
    <location>
        <begin position="952"/>
        <end position="961"/>
    </location>
</feature>
<evidence type="ECO:0000256" key="1">
    <source>
        <dbReference type="SAM" id="Coils"/>
    </source>
</evidence>
<organism evidence="3 4">
    <name type="scientific">Rhizophagus irregularis (strain DAOM 197198w)</name>
    <name type="common">Glomus intraradices</name>
    <dbReference type="NCBI Taxonomy" id="1432141"/>
    <lineage>
        <taxon>Eukaryota</taxon>
        <taxon>Fungi</taxon>
        <taxon>Fungi incertae sedis</taxon>
        <taxon>Mucoromycota</taxon>
        <taxon>Glomeromycotina</taxon>
        <taxon>Glomeromycetes</taxon>
        <taxon>Glomerales</taxon>
        <taxon>Glomeraceae</taxon>
        <taxon>Rhizophagus</taxon>
    </lineage>
</organism>
<evidence type="ECO:0000313" key="3">
    <source>
        <dbReference type="EMBL" id="EXX78155.1"/>
    </source>
</evidence>
<dbReference type="AlphaFoldDB" id="A0A015KEX1"/>
<dbReference type="SMR" id="A0A015KEX1"/>
<feature type="region of interest" description="Disordered" evidence="2">
    <location>
        <begin position="1066"/>
        <end position="1106"/>
    </location>
</feature>
<dbReference type="EMBL" id="JEMT01009555">
    <property type="protein sequence ID" value="EXX78155.1"/>
    <property type="molecule type" value="Genomic_DNA"/>
</dbReference>
<feature type="compositionally biased region" description="Polar residues" evidence="2">
    <location>
        <begin position="276"/>
        <end position="288"/>
    </location>
</feature>
<sequence>MSTEEYSKPINQENIEVISPTLKFESLSRSIFANDSRQKPELFFKHQNRNPFLKEKRIVHDQAAEFSDASDINTNIKTPNVFASPLFRTRTRLSFKEFQKKEINNPLSSPAAQNNIAGLSFEKNGKELKDTTNEPFKLNPPNFKKKTISDKEILNQGNSSDNKKAVEHPNQELSIHDKSNDTFDQTPPIQEKLRKTSDDVDYVDYSLLDNPSPQSLELSGQPLSEDKHLVHDTKSGTCTDQTTLDYNEIKDSTDILKENDKDITEKSNLFKKPLPENNQNNTNSYCSGNPSSNTSSPRTPRTQIQISYSKVDDQQPKLKFHDKVDSSNQFQVMANLNKDNNIFPNTEHSNSDTNGHLRSDDDLNLIVKAVQRWRDEVIRRDYLIGELRGQTFTLRDTLEHKEHSLSHYRERMFFVESMVKRQNSYTERSRERINNVKLKYSLFRNLLCNMGKNIEEIYSQKERIEKEIESMRLEFSKLTTKHKSTLDNYAVISQTQQAQTAQISELNAHLNNAITQSRQGTQEIDNKVSRSSSVLDAIRLKLEHLLNELESEKSAYAEEFQKLKLKFERAEEDNRNLVKSNKENEEKITSLTANNDREIESAKLECTRLNSIIKEKDERINQLGIVEKEKDEFKVEISQAKDYAEKEVHSLKQEMEMTRARHEIDIKCVEAKFREDHYILQNDFHKERCQFEAKLREERIRLESEYREERTHRSRLEDECRDEISKRFRIEIELRSSEQKIEELSKTNDKNNIRIAQLESQLNEIDRRQTDISTVAVGTADILELDLQIEHKKIVSELSQESFDDKKRIEELISELETWKSRASSFESQLTSLKLKYDELQNEHSRSLVEISNNYLQNKEAVNKALKLAANDYQETVKRINIEHESEIRKRDCKIREAETKEAFLTEENQALKSKLSEMENHNKSLQCQLDSLENNVNSENVASASEKNKVNLESSDSVISKLSPPGECGNSRITQENSEILKNEQHYQFARRLLTLTEIDAMILESTSGRFTNVDTKVNDVRKTEELNNTLMLQETEHVSQNVIIQSGQTNNDLFDSCQNSNNMRDIDDWLSPGTKLRSKRRKRDYPESGNKPEPIERFPVQAKNVSMNVDVKEESKLEASFRFRSKSKVGRRFTTGRANGRE</sequence>
<evidence type="ECO:0000256" key="2">
    <source>
        <dbReference type="SAM" id="MobiDB-lite"/>
    </source>
</evidence>
<keyword evidence="1" id="KW-0175">Coiled coil</keyword>
<feature type="region of interest" description="Disordered" evidence="2">
    <location>
        <begin position="943"/>
        <end position="971"/>
    </location>
</feature>
<feature type="coiled-coil region" evidence="1">
    <location>
        <begin position="535"/>
        <end position="672"/>
    </location>
</feature>
<feature type="region of interest" description="Disordered" evidence="2">
    <location>
        <begin position="129"/>
        <end position="184"/>
    </location>
</feature>
<feature type="compositionally biased region" description="Low complexity" evidence="2">
    <location>
        <begin position="289"/>
        <end position="302"/>
    </location>
</feature>
<dbReference type="STRING" id="1432141.A0A015KEX1"/>
<reference evidence="3 4" key="1">
    <citation type="submission" date="2014-02" db="EMBL/GenBank/DDBJ databases">
        <title>Single nucleus genome sequencing reveals high similarity among nuclei of an endomycorrhizal fungus.</title>
        <authorList>
            <person name="Lin K."/>
            <person name="Geurts R."/>
            <person name="Zhang Z."/>
            <person name="Limpens E."/>
            <person name="Saunders D.G."/>
            <person name="Mu D."/>
            <person name="Pang E."/>
            <person name="Cao H."/>
            <person name="Cha H."/>
            <person name="Lin T."/>
            <person name="Zhou Q."/>
            <person name="Shang Y."/>
            <person name="Li Y."/>
            <person name="Ivanov S."/>
            <person name="Sharma T."/>
            <person name="Velzen R.V."/>
            <person name="Ruijter N.D."/>
            <person name="Aanen D.K."/>
            <person name="Win J."/>
            <person name="Kamoun S."/>
            <person name="Bisseling T."/>
            <person name="Huang S."/>
        </authorList>
    </citation>
    <scope>NUCLEOTIDE SEQUENCE [LARGE SCALE GENOMIC DNA]</scope>
    <source>
        <strain evidence="4">DAOM197198w</strain>
    </source>
</reference>
<comment type="caution">
    <text evidence="3">The sequence shown here is derived from an EMBL/GenBank/DDBJ whole genome shotgun (WGS) entry which is preliminary data.</text>
</comment>
<name>A0A015KEX1_RHIIW</name>
<feature type="region of interest" description="Disordered" evidence="2">
    <location>
        <begin position="268"/>
        <end position="302"/>
    </location>
</feature>
<dbReference type="HOGENOM" id="CLU_282301_0_0_1"/>
<dbReference type="OrthoDB" id="2442528at2759"/>
<feature type="compositionally biased region" description="Basic and acidic residues" evidence="2">
    <location>
        <begin position="161"/>
        <end position="181"/>
    </location>
</feature>
<evidence type="ECO:0000313" key="4">
    <source>
        <dbReference type="Proteomes" id="UP000022910"/>
    </source>
</evidence>
<feature type="coiled-coil region" evidence="1">
    <location>
        <begin position="454"/>
        <end position="481"/>
    </location>
</feature>
<feature type="coiled-coil region" evidence="1">
    <location>
        <begin position="699"/>
        <end position="768"/>
    </location>
</feature>
<accession>A0A015KEX1</accession>
<feature type="coiled-coil region" evidence="1">
    <location>
        <begin position="809"/>
        <end position="943"/>
    </location>
</feature>
<proteinExistence type="predicted"/>
<protein>
    <submittedName>
        <fullName evidence="3">Uncharacterized protein</fullName>
    </submittedName>
</protein>
<dbReference type="Proteomes" id="UP000022910">
    <property type="component" value="Unassembled WGS sequence"/>
</dbReference>
<gene>
    <name evidence="3" type="ORF">RirG_017510</name>
</gene>